<protein>
    <recommendedName>
        <fullName evidence="5">Endonuclease/exonuclease/phosphatase domain-containing protein</fullName>
    </recommendedName>
</protein>
<dbReference type="OrthoDB" id="3771277at2"/>
<organism evidence="3 4">
    <name type="scientific">Nocardioides guangzhouensis</name>
    <dbReference type="NCBI Taxonomy" id="2497878"/>
    <lineage>
        <taxon>Bacteria</taxon>
        <taxon>Bacillati</taxon>
        <taxon>Actinomycetota</taxon>
        <taxon>Actinomycetes</taxon>
        <taxon>Propionibacteriales</taxon>
        <taxon>Nocardioidaceae</taxon>
        <taxon>Nocardioides</taxon>
    </lineage>
</organism>
<keyword evidence="2" id="KW-0732">Signal</keyword>
<feature type="region of interest" description="Disordered" evidence="1">
    <location>
        <begin position="312"/>
        <end position="334"/>
    </location>
</feature>
<comment type="caution">
    <text evidence="3">The sequence shown here is derived from an EMBL/GenBank/DDBJ whole genome shotgun (WGS) entry which is preliminary data.</text>
</comment>
<feature type="signal peptide" evidence="2">
    <location>
        <begin position="1"/>
        <end position="31"/>
    </location>
</feature>
<evidence type="ECO:0000256" key="1">
    <source>
        <dbReference type="SAM" id="MobiDB-lite"/>
    </source>
</evidence>
<accession>A0A4Q4ZI36</accession>
<evidence type="ECO:0000313" key="4">
    <source>
        <dbReference type="Proteomes" id="UP000295198"/>
    </source>
</evidence>
<dbReference type="AlphaFoldDB" id="A0A4Q4ZI36"/>
<dbReference type="SUPFAM" id="SSF56219">
    <property type="entry name" value="DNase I-like"/>
    <property type="match status" value="1"/>
</dbReference>
<feature type="chain" id="PRO_5020601131" description="Endonuclease/exonuclease/phosphatase domain-containing protein" evidence="2">
    <location>
        <begin position="32"/>
        <end position="334"/>
    </location>
</feature>
<evidence type="ECO:0008006" key="5">
    <source>
        <dbReference type="Google" id="ProtNLM"/>
    </source>
</evidence>
<dbReference type="InterPro" id="IPR036691">
    <property type="entry name" value="Endo/exonu/phosph_ase_sf"/>
</dbReference>
<keyword evidence="4" id="KW-1185">Reference proteome</keyword>
<reference evidence="3 4" key="1">
    <citation type="submission" date="2019-01" db="EMBL/GenBank/DDBJ databases">
        <title>Nocardioides guangzhouensis sp. nov., an actinobacterium isolated from soil.</title>
        <authorList>
            <person name="Fu Y."/>
            <person name="Cai Y."/>
            <person name="Lin Z."/>
            <person name="Chen P."/>
        </authorList>
    </citation>
    <scope>NUCLEOTIDE SEQUENCE [LARGE SCALE GENOMIC DNA]</scope>
    <source>
        <strain evidence="3 4">130</strain>
    </source>
</reference>
<name>A0A4Q4ZI36_9ACTN</name>
<dbReference type="RefSeq" id="WP_134715750.1">
    <property type="nucleotide sequence ID" value="NZ_SDKM01000008.1"/>
</dbReference>
<dbReference type="Gene3D" id="3.60.10.10">
    <property type="entry name" value="Endonuclease/exonuclease/phosphatase"/>
    <property type="match status" value="1"/>
</dbReference>
<evidence type="ECO:0000313" key="3">
    <source>
        <dbReference type="EMBL" id="RYP87096.1"/>
    </source>
</evidence>
<sequence length="334" mass="36592">MPTSVARAVPPVLVVALSVLLAALTAGPAPAVVDHQPRTSAAGRTADGPATVDAIGVVSFNAYQDLPLRRAWQDAVTLTSRADVDVIGWQEMNPFGTVLDRLEARGFDSQTFPGRASEVAVSWRRSVFDPVSAERFLMHEAVAETRFPLPRRYVTRVVLRHRASGRLVTVLNTHANHKIEDLARPGRPLRTVNMRLARVHFRKLRALWQQDVGDLTVGTGDLNVDHGPDQRVRHWGFPAARLAGLAVSSWQALGWRGRRDTFTAMGQHRKIDYVFVARRDLGTDATFLRQRVLTGLSSDHRPLLAVLALRAAPPAPDVPDEPAPDPTVTDAAAP</sequence>
<dbReference type="Proteomes" id="UP000295198">
    <property type="component" value="Unassembled WGS sequence"/>
</dbReference>
<evidence type="ECO:0000256" key="2">
    <source>
        <dbReference type="SAM" id="SignalP"/>
    </source>
</evidence>
<gene>
    <name evidence="3" type="ORF">EKO23_07460</name>
</gene>
<proteinExistence type="predicted"/>
<dbReference type="EMBL" id="SDKM01000008">
    <property type="protein sequence ID" value="RYP87096.1"/>
    <property type="molecule type" value="Genomic_DNA"/>
</dbReference>